<sequence length="110" mass="12353">MAKPAAEYEESLLKGERKESGLMKRNCRIPNFTTYHLNSLFISTEDTKIWKTLLTLLDRLFQNCLSNEGNGRVKEDRITFQNISFGLNWHGAQDDTASTPDDGAGGTGVR</sequence>
<accession>A0AAV7QAY7</accession>
<comment type="caution">
    <text evidence="2">The sequence shown here is derived from an EMBL/GenBank/DDBJ whole genome shotgun (WGS) entry which is preliminary data.</text>
</comment>
<protein>
    <submittedName>
        <fullName evidence="2">Uncharacterized protein</fullName>
    </submittedName>
</protein>
<dbReference type="AlphaFoldDB" id="A0AAV7QAY7"/>
<gene>
    <name evidence="2" type="ORF">NDU88_003872</name>
</gene>
<reference evidence="2" key="1">
    <citation type="journal article" date="2022" name="bioRxiv">
        <title>Sequencing and chromosome-scale assembly of the giantPleurodeles waltlgenome.</title>
        <authorList>
            <person name="Brown T."/>
            <person name="Elewa A."/>
            <person name="Iarovenko S."/>
            <person name="Subramanian E."/>
            <person name="Araus A.J."/>
            <person name="Petzold A."/>
            <person name="Susuki M."/>
            <person name="Suzuki K.-i.T."/>
            <person name="Hayashi T."/>
            <person name="Toyoda A."/>
            <person name="Oliveira C."/>
            <person name="Osipova E."/>
            <person name="Leigh N.D."/>
            <person name="Simon A."/>
            <person name="Yun M.H."/>
        </authorList>
    </citation>
    <scope>NUCLEOTIDE SEQUENCE</scope>
    <source>
        <strain evidence="2">20211129_DDA</strain>
        <tissue evidence="2">Liver</tissue>
    </source>
</reference>
<evidence type="ECO:0000256" key="1">
    <source>
        <dbReference type="SAM" id="MobiDB-lite"/>
    </source>
</evidence>
<proteinExistence type="predicted"/>
<name>A0AAV7QAY7_PLEWA</name>
<keyword evidence="3" id="KW-1185">Reference proteome</keyword>
<dbReference type="EMBL" id="JANPWB010000010">
    <property type="protein sequence ID" value="KAJ1137474.1"/>
    <property type="molecule type" value="Genomic_DNA"/>
</dbReference>
<organism evidence="2 3">
    <name type="scientific">Pleurodeles waltl</name>
    <name type="common">Iberian ribbed newt</name>
    <dbReference type="NCBI Taxonomy" id="8319"/>
    <lineage>
        <taxon>Eukaryota</taxon>
        <taxon>Metazoa</taxon>
        <taxon>Chordata</taxon>
        <taxon>Craniata</taxon>
        <taxon>Vertebrata</taxon>
        <taxon>Euteleostomi</taxon>
        <taxon>Amphibia</taxon>
        <taxon>Batrachia</taxon>
        <taxon>Caudata</taxon>
        <taxon>Salamandroidea</taxon>
        <taxon>Salamandridae</taxon>
        <taxon>Pleurodelinae</taxon>
        <taxon>Pleurodeles</taxon>
    </lineage>
</organism>
<dbReference type="Proteomes" id="UP001066276">
    <property type="component" value="Chromosome 6"/>
</dbReference>
<feature type="region of interest" description="Disordered" evidence="1">
    <location>
        <begin position="91"/>
        <end position="110"/>
    </location>
</feature>
<evidence type="ECO:0000313" key="2">
    <source>
        <dbReference type="EMBL" id="KAJ1137474.1"/>
    </source>
</evidence>
<evidence type="ECO:0000313" key="3">
    <source>
        <dbReference type="Proteomes" id="UP001066276"/>
    </source>
</evidence>